<sequence>MPICFRSTEYEKYPYRLCVVDVPSTQNPPKSNRKTFRGIVLLREP</sequence>
<dbReference type="Proteomes" id="UP000005580">
    <property type="component" value="Unassembled WGS sequence"/>
</dbReference>
<dbReference type="EMBL" id="AEPE02000005">
    <property type="protein sequence ID" value="EFZ36673.1"/>
    <property type="molecule type" value="Genomic_DNA"/>
</dbReference>
<evidence type="ECO:0000313" key="2">
    <source>
        <dbReference type="Proteomes" id="UP000005580"/>
    </source>
</evidence>
<proteinExistence type="predicted"/>
<evidence type="ECO:0000313" key="1">
    <source>
        <dbReference type="EMBL" id="EFZ36673.1"/>
    </source>
</evidence>
<dbReference type="AlphaFoldDB" id="E7RQY5"/>
<reference evidence="1" key="1">
    <citation type="submission" date="2011-01" db="EMBL/GenBank/DDBJ databases">
        <authorList>
            <person name="Muzny D."/>
            <person name="Qin X."/>
            <person name="Buhay C."/>
            <person name="Dugan-Rocha S."/>
            <person name="Ding Y."/>
            <person name="Chen G."/>
            <person name="Hawes A."/>
            <person name="Holder M."/>
            <person name="Jhangiani S."/>
            <person name="Johnson A."/>
            <person name="Khan Z."/>
            <person name="Li Z."/>
            <person name="Liu W."/>
            <person name="Liu X."/>
            <person name="Perez L."/>
            <person name="Shen H."/>
            <person name="Wang Q."/>
            <person name="Watt J."/>
            <person name="Xi L."/>
            <person name="Xin Y."/>
            <person name="Zhou J."/>
            <person name="Deng J."/>
            <person name="Jiang H."/>
            <person name="Liu Y."/>
            <person name="Qu J."/>
            <person name="Song X.-Z."/>
            <person name="Zhang L."/>
            <person name="Villasana D."/>
            <person name="Johnson A."/>
            <person name="Liu J."/>
            <person name="Liyanage D."/>
            <person name="Lorensuhewa L."/>
            <person name="Robinson T."/>
            <person name="Song A."/>
            <person name="Song B.-B."/>
            <person name="Dinh H."/>
            <person name="Thornton R."/>
            <person name="Coyle M."/>
            <person name="Francisco L."/>
            <person name="Jackson L."/>
            <person name="Javaid M."/>
            <person name="Korchina V."/>
            <person name="Kovar C."/>
            <person name="Mata R."/>
            <person name="Mathew T."/>
            <person name="Ngo R."/>
            <person name="Nguyen L."/>
            <person name="Nguyen N."/>
            <person name="Okwuonu G."/>
            <person name="Ongeri F."/>
            <person name="Pham C."/>
            <person name="Simmons D."/>
            <person name="Wilczek-Boney K."/>
            <person name="Hale W."/>
            <person name="Jakkamsetti A."/>
            <person name="Pham P."/>
            <person name="Ruth R."/>
            <person name="San Lucas F."/>
            <person name="Warren J."/>
            <person name="Zhang J."/>
            <person name="Zhao Z."/>
            <person name="Zhou C."/>
            <person name="Zhu D."/>
            <person name="Lee S."/>
            <person name="Bess C."/>
            <person name="Blankenburg K."/>
            <person name="Forbes L."/>
            <person name="Fu Q."/>
            <person name="Gubbala S."/>
            <person name="Hirani K."/>
            <person name="Jayaseelan J.C."/>
            <person name="Lara F."/>
            <person name="Munidasa M."/>
            <person name="Palculict T."/>
            <person name="Patil S."/>
            <person name="Pu L.-L."/>
            <person name="Saada N."/>
            <person name="Tang L."/>
            <person name="Weissenberger G."/>
            <person name="Zhu Y."/>
            <person name="Hemphill L."/>
            <person name="Shang Y."/>
            <person name="Youmans B."/>
            <person name="Ayvaz T."/>
            <person name="Ross M."/>
            <person name="Santibanez J."/>
            <person name="Aqrawi P."/>
            <person name="Gross S."/>
            <person name="Joshi V."/>
            <person name="Fowler G."/>
            <person name="Nazareth L."/>
            <person name="Reid J."/>
            <person name="Worley K."/>
            <person name="Petrosino J."/>
            <person name="Highlander S."/>
            <person name="Gibbs R."/>
        </authorList>
    </citation>
    <scope>NUCLEOTIDE SEQUENCE [LARGE SCALE GENOMIC DNA]</scope>
    <source>
        <strain evidence="1">ATCC 33269</strain>
    </source>
</reference>
<protein>
    <submittedName>
        <fullName evidence="1">Uncharacterized protein</fullName>
    </submittedName>
</protein>
<dbReference type="HOGENOM" id="CLU_3203604_0_0_10"/>
<keyword evidence="2" id="KW-1185">Reference proteome</keyword>
<name>E7RQY5_9BACT</name>
<organism evidence="1 2">
    <name type="scientific">Hoylesella oralis ATCC 33269</name>
    <dbReference type="NCBI Taxonomy" id="873533"/>
    <lineage>
        <taxon>Bacteria</taxon>
        <taxon>Pseudomonadati</taxon>
        <taxon>Bacteroidota</taxon>
        <taxon>Bacteroidia</taxon>
        <taxon>Bacteroidales</taxon>
        <taxon>Prevotellaceae</taxon>
        <taxon>Hoylesella</taxon>
    </lineage>
</organism>
<accession>E7RQY5</accession>
<comment type="caution">
    <text evidence="1">The sequence shown here is derived from an EMBL/GenBank/DDBJ whole genome shotgun (WGS) entry which is preliminary data.</text>
</comment>
<gene>
    <name evidence="1" type="ORF">HMPREF0663_11586</name>
</gene>